<dbReference type="SUPFAM" id="SSF50129">
    <property type="entry name" value="GroES-like"/>
    <property type="match status" value="1"/>
</dbReference>
<evidence type="ECO:0000256" key="2">
    <source>
        <dbReference type="ARBA" id="ARBA00008072"/>
    </source>
</evidence>
<evidence type="ECO:0000256" key="4">
    <source>
        <dbReference type="ARBA" id="ARBA00022833"/>
    </source>
</evidence>
<dbReference type="PANTHER" id="PTHR43161:SF23">
    <property type="entry name" value="(R,R)-BUTANEDIOL DEHYDROGENASE-RELATED"/>
    <property type="match status" value="1"/>
</dbReference>
<comment type="cofactor">
    <cofactor evidence="1 6">
        <name>Zn(2+)</name>
        <dbReference type="ChEBI" id="CHEBI:29105"/>
    </cofactor>
</comment>
<dbReference type="InterPro" id="IPR013149">
    <property type="entry name" value="ADH-like_C"/>
</dbReference>
<accession>A0A348ANF1</accession>
<gene>
    <name evidence="9" type="primary">tdh</name>
    <name evidence="9" type="ORF">MAMMFC1_03294</name>
</gene>
<dbReference type="Pfam" id="PF00107">
    <property type="entry name" value="ADH_zinc_N"/>
    <property type="match status" value="1"/>
</dbReference>
<name>A0A348ANF1_9FIRM</name>
<protein>
    <submittedName>
        <fullName evidence="9">L-threonine 3-dehydrogenase</fullName>
        <ecNumber evidence="9">1.1.1.103</ecNumber>
    </submittedName>
</protein>
<dbReference type="Gene3D" id="3.90.180.10">
    <property type="entry name" value="Medium-chain alcohol dehydrogenases, catalytic domain"/>
    <property type="match status" value="1"/>
</dbReference>
<evidence type="ECO:0000313" key="9">
    <source>
        <dbReference type="EMBL" id="BBB92599.1"/>
    </source>
</evidence>
<dbReference type="InterPro" id="IPR013154">
    <property type="entry name" value="ADH-like_N"/>
</dbReference>
<keyword evidence="10" id="KW-1185">Reference proteome</keyword>
<keyword evidence="5 9" id="KW-0560">Oxidoreductase</keyword>
<evidence type="ECO:0000313" key="10">
    <source>
        <dbReference type="Proteomes" id="UP000276437"/>
    </source>
</evidence>
<dbReference type="GO" id="GO:0008270">
    <property type="term" value="F:zinc ion binding"/>
    <property type="evidence" value="ECO:0007669"/>
    <property type="project" value="InterPro"/>
</dbReference>
<comment type="similarity">
    <text evidence="2 6">Belongs to the zinc-containing alcohol dehydrogenase family.</text>
</comment>
<evidence type="ECO:0000256" key="3">
    <source>
        <dbReference type="ARBA" id="ARBA00022723"/>
    </source>
</evidence>
<evidence type="ECO:0000256" key="5">
    <source>
        <dbReference type="ARBA" id="ARBA00023002"/>
    </source>
</evidence>
<dbReference type="InterPro" id="IPR011032">
    <property type="entry name" value="GroES-like_sf"/>
</dbReference>
<dbReference type="OrthoDB" id="9769198at2"/>
<dbReference type="GO" id="GO:0008743">
    <property type="term" value="F:L-threonine 3-dehydrogenase activity"/>
    <property type="evidence" value="ECO:0007669"/>
    <property type="project" value="UniProtKB-EC"/>
</dbReference>
<sequence length="372" mass="40554">MKTKVLLVKADEDPMKGVENPKPNQIYKNTQISIEERCLGLVNPDEIRVEMLYVGICGTDVHLTTNNPETGYICCTAPLSIPKEGRIIGHEGVGKVLEVGANVKNIKPDMYVTFESILVCNTCDVCRKGHFNQCRNALLLGLEKDGLLGTVVDVPAKLAHNITDYVKNEQDLIAVACVEPAGVAYVACENAMVKGGDVVVVFGGGPIGAFSAILSKIAFGASEVYLVEPLKYRRDFARKWADRVYDIEEFFEICPPSVDVVIESSGNLDNVKKIFHKINANGHVVLLARSGNPLSITDVDYMITNEINLKGSRGHLCGAFSSILNLYKAGRLDLGEVVTTVVDGLEEVNALLENSEEIQTNNCKVIVNLTKK</sequence>
<proteinExistence type="inferred from homology"/>
<feature type="domain" description="Alcohol dehydrogenase-like C-terminal" evidence="7">
    <location>
        <begin position="206"/>
        <end position="315"/>
    </location>
</feature>
<evidence type="ECO:0000259" key="8">
    <source>
        <dbReference type="Pfam" id="PF08240"/>
    </source>
</evidence>
<dbReference type="PANTHER" id="PTHR43161">
    <property type="entry name" value="SORBITOL DEHYDROGENASE"/>
    <property type="match status" value="1"/>
</dbReference>
<dbReference type="AlphaFoldDB" id="A0A348ANF1"/>
<dbReference type="EMBL" id="AP018449">
    <property type="protein sequence ID" value="BBB92599.1"/>
    <property type="molecule type" value="Genomic_DNA"/>
</dbReference>
<dbReference type="InterPro" id="IPR036291">
    <property type="entry name" value="NAD(P)-bd_dom_sf"/>
</dbReference>
<dbReference type="SUPFAM" id="SSF51735">
    <property type="entry name" value="NAD(P)-binding Rossmann-fold domains"/>
    <property type="match status" value="1"/>
</dbReference>
<dbReference type="InterPro" id="IPR002328">
    <property type="entry name" value="ADH_Zn_CS"/>
</dbReference>
<dbReference type="Pfam" id="PF08240">
    <property type="entry name" value="ADH_N"/>
    <property type="match status" value="1"/>
</dbReference>
<evidence type="ECO:0000256" key="6">
    <source>
        <dbReference type="RuleBase" id="RU361277"/>
    </source>
</evidence>
<dbReference type="KEGG" id="mana:MAMMFC1_03294"/>
<organism evidence="9 10">
    <name type="scientific">Methylomusa anaerophila</name>
    <dbReference type="NCBI Taxonomy" id="1930071"/>
    <lineage>
        <taxon>Bacteria</taxon>
        <taxon>Bacillati</taxon>
        <taxon>Bacillota</taxon>
        <taxon>Negativicutes</taxon>
        <taxon>Selenomonadales</taxon>
        <taxon>Sporomusaceae</taxon>
        <taxon>Methylomusa</taxon>
    </lineage>
</organism>
<dbReference type="RefSeq" id="WP_126309542.1">
    <property type="nucleotide sequence ID" value="NZ_AP018449.1"/>
</dbReference>
<keyword evidence="4 6" id="KW-0862">Zinc</keyword>
<dbReference type="Gene3D" id="3.40.50.720">
    <property type="entry name" value="NAD(P)-binding Rossmann-like Domain"/>
    <property type="match status" value="1"/>
</dbReference>
<feature type="domain" description="Alcohol dehydrogenase-like N-terminal" evidence="8">
    <location>
        <begin position="44"/>
        <end position="163"/>
    </location>
</feature>
<evidence type="ECO:0000256" key="1">
    <source>
        <dbReference type="ARBA" id="ARBA00001947"/>
    </source>
</evidence>
<dbReference type="Proteomes" id="UP000276437">
    <property type="component" value="Chromosome"/>
</dbReference>
<dbReference type="PROSITE" id="PS00059">
    <property type="entry name" value="ADH_ZINC"/>
    <property type="match status" value="1"/>
</dbReference>
<evidence type="ECO:0000259" key="7">
    <source>
        <dbReference type="Pfam" id="PF00107"/>
    </source>
</evidence>
<keyword evidence="3 6" id="KW-0479">Metal-binding</keyword>
<dbReference type="EC" id="1.1.1.103" evidence="9"/>
<reference evidence="9 10" key="1">
    <citation type="journal article" date="2018" name="Int. J. Syst. Evol. Microbiol.">
        <title>Methylomusa anaerophila gen. nov., sp. nov., an anaerobic methanol-utilizing bacterium isolated from a microbial fuel cell.</title>
        <authorList>
            <person name="Amano N."/>
            <person name="Yamamuro A."/>
            <person name="Miyahara M."/>
            <person name="Kouzuma A."/>
            <person name="Abe T."/>
            <person name="Watanabe K."/>
        </authorList>
    </citation>
    <scope>NUCLEOTIDE SEQUENCE [LARGE SCALE GENOMIC DNA]</scope>
    <source>
        <strain evidence="9 10">MMFC1</strain>
    </source>
</reference>